<feature type="domain" description="Amidase" evidence="3">
    <location>
        <begin position="915"/>
        <end position="1108"/>
    </location>
</feature>
<dbReference type="InterPro" id="IPR036928">
    <property type="entry name" value="AS_sf"/>
</dbReference>
<dbReference type="PROSITE" id="PS00571">
    <property type="entry name" value="AMIDASES"/>
    <property type="match status" value="1"/>
</dbReference>
<feature type="domain" description="Aldos-2-ulose dehydratase beta-propeller" evidence="5">
    <location>
        <begin position="135"/>
        <end position="269"/>
    </location>
</feature>
<dbReference type="Pfam" id="PF01425">
    <property type="entry name" value="Amidase"/>
    <property type="match status" value="2"/>
</dbReference>
<dbReference type="Proteomes" id="UP001050691">
    <property type="component" value="Unassembled WGS sequence"/>
</dbReference>
<dbReference type="InterPro" id="IPR054583">
    <property type="entry name" value="Beta-prop_AUDH"/>
</dbReference>
<evidence type="ECO:0000259" key="4">
    <source>
        <dbReference type="Pfam" id="PF18637"/>
    </source>
</evidence>
<proteinExistence type="inferred from homology"/>
<evidence type="ECO:0000256" key="2">
    <source>
        <dbReference type="SAM" id="MobiDB-lite"/>
    </source>
</evidence>
<feature type="domain" description="Aldos-2-ulose dehydratase/isomerase (AUDH) Cupin" evidence="4">
    <location>
        <begin position="650"/>
        <end position="771"/>
    </location>
</feature>
<dbReference type="PANTHER" id="PTHR11895">
    <property type="entry name" value="TRANSAMIDASE"/>
    <property type="match status" value="1"/>
</dbReference>
<protein>
    <recommendedName>
        <fullName evidence="8">Amidase</fullName>
    </recommendedName>
</protein>
<dbReference type="InterPro" id="IPR023631">
    <property type="entry name" value="Amidase_dom"/>
</dbReference>
<name>A0AAV5AI51_9AGAM</name>
<organism evidence="6 7">
    <name type="scientific">Clathrus columnatus</name>
    <dbReference type="NCBI Taxonomy" id="1419009"/>
    <lineage>
        <taxon>Eukaryota</taxon>
        <taxon>Fungi</taxon>
        <taxon>Dikarya</taxon>
        <taxon>Basidiomycota</taxon>
        <taxon>Agaricomycotina</taxon>
        <taxon>Agaricomycetes</taxon>
        <taxon>Phallomycetidae</taxon>
        <taxon>Phallales</taxon>
        <taxon>Clathraceae</taxon>
        <taxon>Clathrus</taxon>
    </lineage>
</organism>
<dbReference type="Gene3D" id="2.60.120.990">
    <property type="match status" value="1"/>
</dbReference>
<dbReference type="Gene3D" id="3.90.1300.10">
    <property type="entry name" value="Amidase signature (AS) domain"/>
    <property type="match status" value="1"/>
</dbReference>
<dbReference type="Pfam" id="PF18637">
    <property type="entry name" value="AUDH_Cupin"/>
    <property type="match status" value="2"/>
</dbReference>
<feature type="region of interest" description="Disordered" evidence="2">
    <location>
        <begin position="777"/>
        <end position="796"/>
    </location>
</feature>
<evidence type="ECO:0000313" key="6">
    <source>
        <dbReference type="EMBL" id="GJJ13432.1"/>
    </source>
</evidence>
<sequence>MPPHSRSSTVAVTESTFVEAFPFIARRQRQCDILVFERYRGDSPTRNATSTGLFLLKNPQLTKGDVKNLEDWNRVKVATLREPRSLAFADISKNGFNDSKIDIFNPLCHEGSFMLLVIVVDAVEHSDTSAAVLSRISWLENTGTNATGWKRREIGRCPGVKTVKVGHFTNTFSLQVLVVQDTISISQQSRPDLTSLMMFTQPINITSRPPWPSSMVSIKEKVPEEIVDICVVRPSNMDGELDKILIMSELSVSLVWWEHGKWNTQNISTHINYRASRLLSLDTRPKSIVCAGGVKEYGMIEFIVYSMSFSPSMLVVCLPSSSTQGLHLQDIVWELEILDNFSPNIITNIQSVEIDGMNGFAVSVAPSDSSKRSQKEGQLYFYYPDSNFRKGFGRSSIAEGGVLDFTVGAFKSGNKSDVIALTKPVTNQIKNNADSNEITLYSLFNIQFIKASICPSRSNGLVLRAPDPSTIGENKHEMVLFSTFSKEFSLVILGPGQVHDLPPSAAVKVLRGVVELKQQYQHAVRRPYLTHSRGISTQSLEANSHSLKAGMRGAIFIQLAEEKSIRGLRIKNYSPALLRWAEVPSSNEFFGTQVFTLDGFHLLVDGTDIAHVHFTAFQDRTSINGRIPVPILIPGPHSLYSRGFSPSGAICQVRCCIKNSSKRGGMYHSNESCVSSQTTTRTDSRKAIPNAWLLPDLTESRPLWHVDDKGKPVIIDGVVSYPPIYGWLSDIEQALRKKGTAAVYDSNNRGHSTREMEQGDNSFDVWMDVDFTPCVSGDSDEGTQIGVSSRSDRKQMRLISNRSSKRSPPLFSLPPLAMALPTIDMKFSEESPITPEVLQKTASKINVQIPDNLVEDYTAALTASQHAMEIITAMDDCIPIPDLNRFPRKDVHFLPREKNHLNGWAWKVTIKDTEEERAIHGLLYGKTICLKDNVCVADVPCLNGTTVFSDWVPKTDATLVTRILEAGGMITGKATAENLSAFGVSNTSIYGPVGNPYDATRSAGGSSSGTAVLVATSQVDMGIGADQGGSIRLPAAHVGIVGLKPTFGLVPYTGVVSNEFSIDHVGPMTRDVLTNALLLQAIAGVDGIDDRQGYGVPLPSQVPEYYSLLQSARQAKSLLVVADNSFPVGAHDGTNYTNGGSTVVREGVRKMRIGILKEGGEITGMDPRVFECVKNAAKKFEELGADVLEVSVPGHLTASLIARVHRFSQANNLLGRANGRRQLYLTDYSSLLLPWNQEKFDRVFPNTANIMLSGLYAEEHYPTIHGKCHNLFRKLRMDYDEAFQTVDVLVMPTTPWVAKVLLPREAKPLAHFSEANGLTYNTQPFDDSGHPAISIPCGFLSPPEGPDTLKLPVGMQLVAKHFDELTLYKASLAWSDAFNWKEL</sequence>
<feature type="domain" description="Aldos-2-ulose dehydratase/isomerase (AUDH) Cupin" evidence="4">
    <location>
        <begin position="458"/>
        <end position="563"/>
    </location>
</feature>
<dbReference type="InterPro" id="IPR040887">
    <property type="entry name" value="AUDH_Cupin"/>
</dbReference>
<evidence type="ECO:0000313" key="7">
    <source>
        <dbReference type="Proteomes" id="UP001050691"/>
    </source>
</evidence>
<evidence type="ECO:0000259" key="5">
    <source>
        <dbReference type="Pfam" id="PF22301"/>
    </source>
</evidence>
<reference evidence="6" key="1">
    <citation type="submission" date="2021-10" db="EMBL/GenBank/DDBJ databases">
        <title>De novo Genome Assembly of Clathrus columnatus (Basidiomycota, Fungi) Using Illumina and Nanopore Sequence Data.</title>
        <authorList>
            <person name="Ogiso-Tanaka E."/>
            <person name="Itagaki H."/>
            <person name="Hosoya T."/>
            <person name="Hosaka K."/>
        </authorList>
    </citation>
    <scope>NUCLEOTIDE SEQUENCE</scope>
    <source>
        <strain evidence="6">MO-923</strain>
    </source>
</reference>
<dbReference type="SUPFAM" id="SSF75304">
    <property type="entry name" value="Amidase signature (AS) enzymes"/>
    <property type="match status" value="1"/>
</dbReference>
<evidence type="ECO:0000259" key="3">
    <source>
        <dbReference type="Pfam" id="PF01425"/>
    </source>
</evidence>
<evidence type="ECO:0000256" key="1">
    <source>
        <dbReference type="ARBA" id="ARBA00009199"/>
    </source>
</evidence>
<comment type="similarity">
    <text evidence="1">Belongs to the amidase family.</text>
</comment>
<comment type="caution">
    <text evidence="6">The sequence shown here is derived from an EMBL/GenBank/DDBJ whole genome shotgun (WGS) entry which is preliminary data.</text>
</comment>
<dbReference type="PANTHER" id="PTHR11895:SF170">
    <property type="entry name" value="AMIDASE"/>
    <property type="match status" value="1"/>
</dbReference>
<accession>A0AAV5AI51</accession>
<keyword evidence="7" id="KW-1185">Reference proteome</keyword>
<dbReference type="InterPro" id="IPR000120">
    <property type="entry name" value="Amidase"/>
</dbReference>
<evidence type="ECO:0008006" key="8">
    <source>
        <dbReference type="Google" id="ProtNLM"/>
    </source>
</evidence>
<gene>
    <name evidence="6" type="ORF">Clacol_007686</name>
</gene>
<dbReference type="InterPro" id="IPR020556">
    <property type="entry name" value="Amidase_CS"/>
</dbReference>
<dbReference type="GO" id="GO:0003824">
    <property type="term" value="F:catalytic activity"/>
    <property type="evidence" value="ECO:0007669"/>
    <property type="project" value="InterPro"/>
</dbReference>
<feature type="domain" description="Amidase" evidence="3">
    <location>
        <begin position="1148"/>
        <end position="1367"/>
    </location>
</feature>
<dbReference type="Pfam" id="PF22301">
    <property type="entry name" value="AUDH_beta_propeller"/>
    <property type="match status" value="1"/>
</dbReference>
<dbReference type="EMBL" id="BPWL01000008">
    <property type="protein sequence ID" value="GJJ13432.1"/>
    <property type="molecule type" value="Genomic_DNA"/>
</dbReference>